<dbReference type="AlphaFoldDB" id="A0A2I2KT00"/>
<accession>A0A2I2KT00</accession>
<dbReference type="Proteomes" id="UP000234331">
    <property type="component" value="Unassembled WGS sequence"/>
</dbReference>
<dbReference type="InterPro" id="IPR008995">
    <property type="entry name" value="Mo/tungstate-bd_C_term_dom"/>
</dbReference>
<dbReference type="InterPro" id="IPR004606">
    <property type="entry name" value="Mop_domain"/>
</dbReference>
<keyword evidence="1 2" id="KW-0500">Molybdenum</keyword>
<dbReference type="InterPro" id="IPR005116">
    <property type="entry name" value="Transp-assoc_OB_typ1"/>
</dbReference>
<dbReference type="PANTHER" id="PTHR30432:SF1">
    <property type="entry name" value="DNA-BINDING TRANSCRIPTIONAL DUAL REGULATOR MODE"/>
    <property type="match status" value="1"/>
</dbReference>
<protein>
    <submittedName>
        <fullName evidence="4">ABC-type molybdate transport system, ATPase component</fullName>
    </submittedName>
</protein>
<evidence type="ECO:0000313" key="4">
    <source>
        <dbReference type="EMBL" id="SNQ48803.1"/>
    </source>
</evidence>
<dbReference type="OrthoDB" id="122515at2"/>
<evidence type="ECO:0000256" key="1">
    <source>
        <dbReference type="ARBA" id="ARBA00022505"/>
    </source>
</evidence>
<organism evidence="4 5">
    <name type="scientific">Frankia canadensis</name>
    <dbReference type="NCBI Taxonomy" id="1836972"/>
    <lineage>
        <taxon>Bacteria</taxon>
        <taxon>Bacillati</taxon>
        <taxon>Actinomycetota</taxon>
        <taxon>Actinomycetes</taxon>
        <taxon>Frankiales</taxon>
        <taxon>Frankiaceae</taxon>
        <taxon>Frankia</taxon>
    </lineage>
</organism>
<dbReference type="Pfam" id="PF03459">
    <property type="entry name" value="TOBE"/>
    <property type="match status" value="2"/>
</dbReference>
<dbReference type="PROSITE" id="PS51866">
    <property type="entry name" value="MOP"/>
    <property type="match status" value="2"/>
</dbReference>
<dbReference type="SUPFAM" id="SSF50331">
    <property type="entry name" value="MOP-like"/>
    <property type="match status" value="2"/>
</dbReference>
<gene>
    <name evidence="4" type="ORF">FRACA_280025</name>
</gene>
<feature type="domain" description="Mop" evidence="3">
    <location>
        <begin position="2"/>
        <end position="68"/>
    </location>
</feature>
<dbReference type="GO" id="GO:0015689">
    <property type="term" value="P:molybdate ion transport"/>
    <property type="evidence" value="ECO:0007669"/>
    <property type="project" value="InterPro"/>
</dbReference>
<dbReference type="InterPro" id="IPR051815">
    <property type="entry name" value="Molybdate_resp_trans_reg"/>
</dbReference>
<dbReference type="NCBIfam" id="TIGR00638">
    <property type="entry name" value="Mop"/>
    <property type="match status" value="2"/>
</dbReference>
<evidence type="ECO:0000259" key="3">
    <source>
        <dbReference type="PROSITE" id="PS51866"/>
    </source>
</evidence>
<feature type="domain" description="Mop" evidence="3">
    <location>
        <begin position="73"/>
        <end position="139"/>
    </location>
</feature>
<dbReference type="PANTHER" id="PTHR30432">
    <property type="entry name" value="TRANSCRIPTIONAL REGULATOR MODE"/>
    <property type="match status" value="1"/>
</dbReference>
<name>A0A2I2KT00_9ACTN</name>
<dbReference type="Gene3D" id="2.40.50.100">
    <property type="match status" value="2"/>
</dbReference>
<dbReference type="EMBL" id="FZMO01000201">
    <property type="protein sequence ID" value="SNQ48803.1"/>
    <property type="molecule type" value="Genomic_DNA"/>
</dbReference>
<reference evidence="4 5" key="1">
    <citation type="submission" date="2017-06" db="EMBL/GenBank/DDBJ databases">
        <authorList>
            <person name="Kim H.J."/>
            <person name="Triplett B.A."/>
        </authorList>
    </citation>
    <scope>NUCLEOTIDE SEQUENCE [LARGE SCALE GENOMIC DNA]</scope>
    <source>
        <strain evidence="4">FRACA_ARgP5</strain>
    </source>
</reference>
<evidence type="ECO:0000313" key="5">
    <source>
        <dbReference type="Proteomes" id="UP000234331"/>
    </source>
</evidence>
<dbReference type="RefSeq" id="WP_101832419.1">
    <property type="nucleotide sequence ID" value="NZ_FZMO01000201.1"/>
</dbReference>
<sequence>MVLSIRNRFTGTITEIVEGAVMGTVGIGIPGGQTLTATVTMDAIKELGVGVGSTVEALIKSTDISVATSDTAGLSIRNKLRGTLVDVDSGGAMSVVRIELGDGQEITAAITRAAVDELDLGPGAQVTALIKSTEVSFSAP</sequence>
<keyword evidence="5" id="KW-1185">Reference proteome</keyword>
<proteinExistence type="predicted"/>
<evidence type="ECO:0000256" key="2">
    <source>
        <dbReference type="PROSITE-ProRule" id="PRU01213"/>
    </source>
</evidence>